<sequence>MKPYLVLKRILDFFFSMILLIIASPIMFLASIAIKLESKGPSLFKQERPGKNAEIFTVYKFRTMKIETQREGRSLTDMERMTKIGSFLRKTSVDELPQLFNILRGEMSFIGPRPLLVSYLKHYSHEQMRRHEITPGISGWAQVNGRNTLSWEEKFKLDLWYVDNISLCLDLRILWLTLYNVLNRKDINNSQGNTMPFFTGNKETQKQNNM</sequence>
<evidence type="ECO:0000313" key="4">
    <source>
        <dbReference type="EMBL" id="AOH55871.1"/>
    </source>
</evidence>
<feature type="domain" description="Bacterial sugar transferase" evidence="3">
    <location>
        <begin position="8"/>
        <end position="182"/>
    </location>
</feature>
<dbReference type="Pfam" id="PF02397">
    <property type="entry name" value="Bac_transf"/>
    <property type="match status" value="1"/>
</dbReference>
<dbReference type="AlphaFoldDB" id="A0A1B3XRQ3"/>
<organism evidence="4 5">
    <name type="scientific">Peribacillus muralis</name>
    <dbReference type="NCBI Taxonomy" id="264697"/>
    <lineage>
        <taxon>Bacteria</taxon>
        <taxon>Bacillati</taxon>
        <taxon>Bacillota</taxon>
        <taxon>Bacilli</taxon>
        <taxon>Bacillales</taxon>
        <taxon>Bacillaceae</taxon>
        <taxon>Peribacillus</taxon>
    </lineage>
</organism>
<keyword evidence="2" id="KW-0812">Transmembrane</keyword>
<keyword evidence="2" id="KW-1133">Transmembrane helix</keyword>
<dbReference type="PANTHER" id="PTHR30576:SF8">
    <property type="entry name" value="UNDECAPRENYL-PHOSPHATE GALACTOSE PHOSPHOTRANSFERASE"/>
    <property type="match status" value="1"/>
</dbReference>
<gene>
    <name evidence="4" type="ORF">ABE28_016030</name>
</gene>
<keyword evidence="4" id="KW-0808">Transferase</keyword>
<protein>
    <submittedName>
        <fullName evidence="4">UDP-galactose phosphate transferase</fullName>
    </submittedName>
</protein>
<evidence type="ECO:0000256" key="1">
    <source>
        <dbReference type="ARBA" id="ARBA00006464"/>
    </source>
</evidence>
<dbReference type="RefSeq" id="WP_064464407.1">
    <property type="nucleotide sequence ID" value="NZ_CP017080.1"/>
</dbReference>
<dbReference type="OrthoDB" id="9808602at2"/>
<evidence type="ECO:0000313" key="5">
    <source>
        <dbReference type="Proteomes" id="UP000077926"/>
    </source>
</evidence>
<dbReference type="GO" id="GO:0016780">
    <property type="term" value="F:phosphotransferase activity, for other substituted phosphate groups"/>
    <property type="evidence" value="ECO:0007669"/>
    <property type="project" value="TreeGrafter"/>
</dbReference>
<reference evidence="4 5" key="1">
    <citation type="submission" date="2016-08" db="EMBL/GenBank/DDBJ databases">
        <title>Complete genome sequence of Bacillus muralis G25-68, a strain with toxicity to nematodes.</title>
        <authorList>
            <person name="Zheng Z."/>
        </authorList>
    </citation>
    <scope>NUCLEOTIDE SEQUENCE [LARGE SCALE GENOMIC DNA]</scope>
    <source>
        <strain evidence="4 5">G25-68</strain>
    </source>
</reference>
<accession>A0A1B3XRQ3</accession>
<dbReference type="Proteomes" id="UP000077926">
    <property type="component" value="Chromosome"/>
</dbReference>
<comment type="similarity">
    <text evidence="1">Belongs to the bacterial sugar transferase family.</text>
</comment>
<proteinExistence type="inferred from homology"/>
<keyword evidence="2" id="KW-0472">Membrane</keyword>
<dbReference type="EMBL" id="CP017080">
    <property type="protein sequence ID" value="AOH55871.1"/>
    <property type="molecule type" value="Genomic_DNA"/>
</dbReference>
<dbReference type="PANTHER" id="PTHR30576">
    <property type="entry name" value="COLANIC BIOSYNTHESIS UDP-GLUCOSE LIPID CARRIER TRANSFERASE"/>
    <property type="match status" value="1"/>
</dbReference>
<evidence type="ECO:0000256" key="2">
    <source>
        <dbReference type="SAM" id="Phobius"/>
    </source>
</evidence>
<evidence type="ECO:0000259" key="3">
    <source>
        <dbReference type="Pfam" id="PF02397"/>
    </source>
</evidence>
<dbReference type="STRING" id="264697.ABE28_016030"/>
<dbReference type="KEGG" id="bmur:ABE28_016030"/>
<name>A0A1B3XRQ3_9BACI</name>
<feature type="transmembrane region" description="Helical" evidence="2">
    <location>
        <begin position="13"/>
        <end position="34"/>
    </location>
</feature>
<dbReference type="InterPro" id="IPR003362">
    <property type="entry name" value="Bact_transf"/>
</dbReference>
<keyword evidence="5" id="KW-1185">Reference proteome</keyword>